<dbReference type="KEGG" id="dho:Dia5BBH33_15390"/>
<dbReference type="RefSeq" id="WP_143332684.1">
    <property type="nucleotide sequence ID" value="NZ_AP019697.1"/>
</dbReference>
<organism evidence="1 2">
    <name type="scientific">Dialister hominis</name>
    <dbReference type="NCBI Taxonomy" id="2582419"/>
    <lineage>
        <taxon>Bacteria</taxon>
        <taxon>Bacillati</taxon>
        <taxon>Bacillota</taxon>
        <taxon>Negativicutes</taxon>
        <taxon>Veillonellales</taxon>
        <taxon>Veillonellaceae</taxon>
        <taxon>Dialister</taxon>
    </lineage>
</organism>
<sequence length="215" mass="23804">MTVNDYLEFVGSGMMMTALKAFGKNTGCSLRYEWKKSREEAGGIGSKGPAKGEVDTFYWEYMIYRLHVAGNVIRDCEGMAPSYKKSILKGLHDLMDDMPMYLKAIALKKALDGCFLTLGRSSVILTREHVLTRLNELRAVETKCSGDPVRACIENVAKASGMEVTEGLLDYFDDETHGFAAAAAARMMELTPDRVYMEANAEKKFEGGGKSDMYA</sequence>
<evidence type="ECO:0000313" key="1">
    <source>
        <dbReference type="EMBL" id="BBK25604.1"/>
    </source>
</evidence>
<proteinExistence type="predicted"/>
<dbReference type="AlphaFoldDB" id="A0A8D4UVD2"/>
<reference evidence="2" key="1">
    <citation type="submission" date="2019-05" db="EMBL/GenBank/DDBJ databases">
        <title>Complete genome sequencing of Dialister sp. strain 5BBH33.</title>
        <authorList>
            <person name="Sakamoto M."/>
            <person name="Murakami T."/>
            <person name="Mori H."/>
        </authorList>
    </citation>
    <scope>NUCLEOTIDE SEQUENCE [LARGE SCALE GENOMIC DNA]</scope>
    <source>
        <strain evidence="2">5BBH33</strain>
    </source>
</reference>
<name>A0A8D4UVD2_9FIRM</name>
<evidence type="ECO:0000313" key="2">
    <source>
        <dbReference type="Proteomes" id="UP000320585"/>
    </source>
</evidence>
<dbReference type="Proteomes" id="UP000320585">
    <property type="component" value="Chromosome"/>
</dbReference>
<accession>A0A8D4UVD2</accession>
<gene>
    <name evidence="1" type="ORF">Dia5BBH33_15390</name>
</gene>
<protein>
    <submittedName>
        <fullName evidence="1">Uncharacterized protein</fullName>
    </submittedName>
</protein>
<dbReference type="EMBL" id="AP019697">
    <property type="protein sequence ID" value="BBK25604.1"/>
    <property type="molecule type" value="Genomic_DNA"/>
</dbReference>
<keyword evidence="2" id="KW-1185">Reference proteome</keyword>
<dbReference type="GeneID" id="92716761"/>